<dbReference type="Gene3D" id="3.40.309.10">
    <property type="entry name" value="Aldehyde Dehydrogenase, Chain A, domain 2"/>
    <property type="match status" value="1"/>
</dbReference>
<accession>A0A1R3V467</accession>
<dbReference type="FunFam" id="3.40.309.10:FF:000004">
    <property type="entry name" value="Succinate-semialdehyde dehydrogenase I"/>
    <property type="match status" value="1"/>
</dbReference>
<name>A0A1R3V467_9HYPH</name>
<dbReference type="CDD" id="cd07103">
    <property type="entry name" value="ALDH_F5_SSADH_GabD"/>
    <property type="match status" value="1"/>
</dbReference>
<comment type="similarity">
    <text evidence="1 6">Belongs to the aldehyde dehydrogenase family.</text>
</comment>
<dbReference type="InterPro" id="IPR016163">
    <property type="entry name" value="Ald_DH_C"/>
</dbReference>
<dbReference type="EMBL" id="FTPD01000010">
    <property type="protein sequence ID" value="SIT54713.1"/>
    <property type="molecule type" value="Genomic_DNA"/>
</dbReference>
<dbReference type="PROSITE" id="PS00687">
    <property type="entry name" value="ALDEHYDE_DEHYDR_GLU"/>
    <property type="match status" value="1"/>
</dbReference>
<sequence>MCDTDKAVVFWQASVLFAQCVDGVDFPFGVASLLRLADPIAAFHTSLNNAMKRRHEKLGRSVQSNFLGRKLRPQFLFSNLYNASLTFGFAEDADRDPQSYPRWEADVYCSVCAGENRKPSPEEFKNSPFQAEWNGLPAVWPRPYKEPAGAQYTPTPCRHTYPPRFERNPVLPLCLPMIRHLKSPDLFGAIDRLPALGTPVSERTFEVLNPSSGEVLAVLPDMGVEETRAAIDKAYVAQPGWAGLTARERSDVLWRWHELIIDRAGDLAAVLTAEMGKPFPEAKSEVSHAAAYLQWYAEEANRIYGETIPAPSTDRRMLVIKQPIGVVGTITPWNFPASMVARKISPALAAGCAIVLKPAEQTPLVAGAMFALAHQAGFPDGIVNLIYASDGDGVGRELCSNPKVRKISFTGSTEVGRLLMRQCSDQIKKVSLELGGNAPFIVFDDADIDAAVDGAIQAKFRNAGQTCVSANRLYVQSSVHDEFVQKFVEKVRHLSVGDGFAPGVDIGPLIDIHALTKIESHIADAVAKGGTIRCGAGRIGKDGTFFEPTVLTEISSIMAVAQEETFGPLAPIIRFHDADQVVREANDTIYGLAAYFYASNLKRVWRVAEALEYGMVGINTGRMSSEAAPFGGMKQSGIGREGSRHGLEDYLEMKYLCMGGI</sequence>
<evidence type="ECO:0000259" key="7">
    <source>
        <dbReference type="Pfam" id="PF00171"/>
    </source>
</evidence>
<dbReference type="FunFam" id="3.40.605.10:FF:000026">
    <property type="entry name" value="Aldehyde dehydrogenase, putative"/>
    <property type="match status" value="1"/>
</dbReference>
<organism evidence="8 9">
    <name type="scientific">Mesorhizobium prunaredense</name>
    <dbReference type="NCBI Taxonomy" id="1631249"/>
    <lineage>
        <taxon>Bacteria</taxon>
        <taxon>Pseudomonadati</taxon>
        <taxon>Pseudomonadota</taxon>
        <taxon>Alphaproteobacteria</taxon>
        <taxon>Hyphomicrobiales</taxon>
        <taxon>Phyllobacteriaceae</taxon>
        <taxon>Mesorhizobium</taxon>
    </lineage>
</organism>
<evidence type="ECO:0000313" key="8">
    <source>
        <dbReference type="EMBL" id="SIT54713.1"/>
    </source>
</evidence>
<dbReference type="InterPro" id="IPR016162">
    <property type="entry name" value="Ald_DH_N"/>
</dbReference>
<dbReference type="Proteomes" id="UP000188388">
    <property type="component" value="Unassembled WGS sequence"/>
</dbReference>
<keyword evidence="4" id="KW-0558">Oxidation</keyword>
<evidence type="ECO:0000313" key="9">
    <source>
        <dbReference type="Proteomes" id="UP000188388"/>
    </source>
</evidence>
<dbReference type="STRING" id="1631249.BQ8794_180057"/>
<evidence type="ECO:0000256" key="3">
    <source>
        <dbReference type="ARBA" id="ARBA00023002"/>
    </source>
</evidence>
<dbReference type="InterPro" id="IPR050740">
    <property type="entry name" value="Aldehyde_DH_Superfamily"/>
</dbReference>
<evidence type="ECO:0000256" key="1">
    <source>
        <dbReference type="ARBA" id="ARBA00009986"/>
    </source>
</evidence>
<dbReference type="GO" id="GO:0004777">
    <property type="term" value="F:succinate-semialdehyde dehydrogenase (NAD+) activity"/>
    <property type="evidence" value="ECO:0007669"/>
    <property type="project" value="TreeGrafter"/>
</dbReference>
<dbReference type="PANTHER" id="PTHR43353">
    <property type="entry name" value="SUCCINATE-SEMIALDEHYDE DEHYDROGENASE, MITOCHONDRIAL"/>
    <property type="match status" value="1"/>
</dbReference>
<evidence type="ECO:0000256" key="5">
    <source>
        <dbReference type="PROSITE-ProRule" id="PRU10007"/>
    </source>
</evidence>
<keyword evidence="2" id="KW-0630">Potassium</keyword>
<dbReference type="PANTHER" id="PTHR43353:SF5">
    <property type="entry name" value="SUCCINATE-SEMIALDEHYDE DEHYDROGENASE, MITOCHONDRIAL"/>
    <property type="match status" value="1"/>
</dbReference>
<feature type="domain" description="Aldehyde dehydrogenase" evidence="7">
    <location>
        <begin position="202"/>
        <end position="655"/>
    </location>
</feature>
<keyword evidence="9" id="KW-1185">Reference proteome</keyword>
<dbReference type="NCBIfam" id="TIGR01780">
    <property type="entry name" value="SSADH"/>
    <property type="match status" value="1"/>
</dbReference>
<dbReference type="InterPro" id="IPR029510">
    <property type="entry name" value="Ald_DH_CS_GLU"/>
</dbReference>
<dbReference type="FunFam" id="3.40.605.10:FF:000005">
    <property type="entry name" value="Succinate-semialdehyde dehydrogenase I"/>
    <property type="match status" value="1"/>
</dbReference>
<dbReference type="GO" id="GO:0009450">
    <property type="term" value="P:gamma-aminobutyric acid catabolic process"/>
    <property type="evidence" value="ECO:0007669"/>
    <property type="project" value="InterPro"/>
</dbReference>
<protein>
    <submittedName>
        <fullName evidence="8">Succinate-semialdehyde dehydrogenase I, NADP-dependent (Modular protein)</fullName>
        <ecNumber evidence="8">1.2.1.16</ecNumber>
    </submittedName>
</protein>
<dbReference type="Pfam" id="PF00171">
    <property type="entry name" value="Aldedh"/>
    <property type="match status" value="1"/>
</dbReference>
<dbReference type="SUPFAM" id="SSF53720">
    <property type="entry name" value="ALDH-like"/>
    <property type="match status" value="1"/>
</dbReference>
<dbReference type="Gene3D" id="3.40.605.10">
    <property type="entry name" value="Aldehyde Dehydrogenase, Chain A, domain 1"/>
    <property type="match status" value="1"/>
</dbReference>
<dbReference type="InterPro" id="IPR010102">
    <property type="entry name" value="Succ_semiAld_DH"/>
</dbReference>
<keyword evidence="3 6" id="KW-0560">Oxidoreductase</keyword>
<proteinExistence type="inferred from homology"/>
<reference evidence="9" key="1">
    <citation type="submission" date="2017-01" db="EMBL/GenBank/DDBJ databases">
        <authorList>
            <person name="Brunel B."/>
        </authorList>
    </citation>
    <scope>NUCLEOTIDE SEQUENCE [LARGE SCALE GENOMIC DNA]</scope>
</reference>
<dbReference type="InterPro" id="IPR016161">
    <property type="entry name" value="Ald_DH/histidinol_DH"/>
</dbReference>
<dbReference type="EC" id="1.2.1.16" evidence="8"/>
<gene>
    <name evidence="8" type="ORF">BQ8794_180057</name>
</gene>
<feature type="active site" evidence="5">
    <location>
        <position position="433"/>
    </location>
</feature>
<dbReference type="AlphaFoldDB" id="A0A1R3V467"/>
<evidence type="ECO:0000256" key="4">
    <source>
        <dbReference type="ARBA" id="ARBA00023097"/>
    </source>
</evidence>
<evidence type="ECO:0000256" key="6">
    <source>
        <dbReference type="RuleBase" id="RU003345"/>
    </source>
</evidence>
<dbReference type="InterPro" id="IPR015590">
    <property type="entry name" value="Aldehyde_DH_dom"/>
</dbReference>
<evidence type="ECO:0000256" key="2">
    <source>
        <dbReference type="ARBA" id="ARBA00022958"/>
    </source>
</evidence>